<evidence type="ECO:0000313" key="2">
    <source>
        <dbReference type="EMBL" id="EPS25719.1"/>
    </source>
</evidence>
<evidence type="ECO:0000256" key="1">
    <source>
        <dbReference type="SAM" id="SignalP"/>
    </source>
</evidence>
<evidence type="ECO:0000313" key="3">
    <source>
        <dbReference type="Proteomes" id="UP000019376"/>
    </source>
</evidence>
<name>S7Z6F8_PENO1</name>
<protein>
    <recommendedName>
        <fullName evidence="4">Secreted protein</fullName>
    </recommendedName>
</protein>
<evidence type="ECO:0008006" key="4">
    <source>
        <dbReference type="Google" id="ProtNLM"/>
    </source>
</evidence>
<keyword evidence="1" id="KW-0732">Signal</keyword>
<proteinExistence type="predicted"/>
<gene>
    <name evidence="2" type="ORF">PDE_00654</name>
</gene>
<feature type="signal peptide" evidence="1">
    <location>
        <begin position="1"/>
        <end position="28"/>
    </location>
</feature>
<sequence length="84" mass="8904">MRKTRSMMMFLCAHGSLILPWLISDPFAQTCFLGWKSLVKGKASSPLVWRRPVAGLGGTSLKVGDAALGLARSSPLLSSSALNG</sequence>
<reference evidence="2 3" key="1">
    <citation type="journal article" date="2013" name="PLoS ONE">
        <title>Genomic and secretomic analyses reveal unique features of the lignocellulolytic enzyme system of Penicillium decumbens.</title>
        <authorList>
            <person name="Liu G."/>
            <person name="Zhang L."/>
            <person name="Wei X."/>
            <person name="Zou G."/>
            <person name="Qin Y."/>
            <person name="Ma L."/>
            <person name="Li J."/>
            <person name="Zheng H."/>
            <person name="Wang S."/>
            <person name="Wang C."/>
            <person name="Xun L."/>
            <person name="Zhao G.-P."/>
            <person name="Zhou Z."/>
            <person name="Qu Y."/>
        </authorList>
    </citation>
    <scope>NUCLEOTIDE SEQUENCE [LARGE SCALE GENOMIC DNA]</scope>
    <source>
        <strain evidence="3">114-2 / CGMCC 5302</strain>
    </source>
</reference>
<organism evidence="2 3">
    <name type="scientific">Penicillium oxalicum (strain 114-2 / CGMCC 5302)</name>
    <name type="common">Penicillium decumbens</name>
    <dbReference type="NCBI Taxonomy" id="933388"/>
    <lineage>
        <taxon>Eukaryota</taxon>
        <taxon>Fungi</taxon>
        <taxon>Dikarya</taxon>
        <taxon>Ascomycota</taxon>
        <taxon>Pezizomycotina</taxon>
        <taxon>Eurotiomycetes</taxon>
        <taxon>Eurotiomycetidae</taxon>
        <taxon>Eurotiales</taxon>
        <taxon>Aspergillaceae</taxon>
        <taxon>Penicillium</taxon>
    </lineage>
</organism>
<keyword evidence="3" id="KW-1185">Reference proteome</keyword>
<dbReference type="Proteomes" id="UP000019376">
    <property type="component" value="Unassembled WGS sequence"/>
</dbReference>
<feature type="chain" id="PRO_5004559706" description="Secreted protein" evidence="1">
    <location>
        <begin position="29"/>
        <end position="84"/>
    </location>
</feature>
<dbReference type="AlphaFoldDB" id="S7Z6F8"/>
<dbReference type="EMBL" id="KB644408">
    <property type="protein sequence ID" value="EPS25719.1"/>
    <property type="molecule type" value="Genomic_DNA"/>
</dbReference>
<accession>S7Z6F8</accession>
<dbReference type="HOGENOM" id="CLU_2528194_0_0_1"/>